<dbReference type="AlphaFoldDB" id="A0A1E7K5C7"/>
<organism evidence="3 4">
    <name type="scientific">Streptomyces qinglanensis</name>
    <dbReference type="NCBI Taxonomy" id="943816"/>
    <lineage>
        <taxon>Bacteria</taxon>
        <taxon>Bacillati</taxon>
        <taxon>Actinomycetota</taxon>
        <taxon>Actinomycetes</taxon>
        <taxon>Kitasatosporales</taxon>
        <taxon>Streptomycetaceae</taxon>
        <taxon>Streptomyces</taxon>
    </lineage>
</organism>
<evidence type="ECO:0000256" key="1">
    <source>
        <dbReference type="PIRSR" id="PIRSR601501-1"/>
    </source>
</evidence>
<dbReference type="Pfam" id="PF00374">
    <property type="entry name" value="NiFeSe_Hases"/>
    <property type="match status" value="2"/>
</dbReference>
<dbReference type="PANTHER" id="PTHR43600:SF4">
    <property type="entry name" value="CYTOSOLIC NIFE-HYDROGENASE, ALPHA SUBUNIT"/>
    <property type="match status" value="1"/>
</dbReference>
<dbReference type="EMBL" id="LJGV01000022">
    <property type="protein sequence ID" value="OEU99138.1"/>
    <property type="molecule type" value="Genomic_DNA"/>
</dbReference>
<feature type="binding site" evidence="1">
    <location>
        <position position="47"/>
    </location>
    <ligand>
        <name>Mg(2+)</name>
        <dbReference type="ChEBI" id="CHEBI:18420"/>
    </ligand>
</feature>
<dbReference type="RefSeq" id="WP_254693453.1">
    <property type="nucleotide sequence ID" value="NZ_LJGV01000022.1"/>
</dbReference>
<feature type="binding site" evidence="1">
    <location>
        <position position="383"/>
    </location>
    <ligand>
        <name>Mg(2+)</name>
        <dbReference type="ChEBI" id="CHEBI:18420"/>
    </ligand>
</feature>
<sequence length="480" mass="51964">MAESGTRVLSVGALARVEGEGALRLRVSGDRVTEARLSIYEPPRFFEAFLRNRRYTEPPDLTSRVCGICPVAYQTSACHAIEDACGVAVRGQLAALRRLLYCGEWIESHSLHIHLLHAPDFLGVDSALEVSRRHRAAIERGLRLKQAGNSILEVLGGRSVHPVNVRVGGFHRVPSRAELRPLAERLARAREDALAAVAWVAGFDFPEGECRADLFALAEPGTYAIERGVPTVLPYGGEERRRSFPLAEFGARVVEEQVPHSTALQARLDGGRHLTGALARYAVSGHLLPPAVREAARAAGLPDPASGEICRNPFRSIVIRAVEVLYAVEEALRLIECYEPPARAAEEVAPRAGTGHGATEAPRGLLYHRYGLDRDGLVTDASLVPPTSQNQGALEEELRLLVQQRLARGEAADAELAGLCERAVRNHDPCISCSAHFLDLTVLRERGADRPAASSGRVGGLGPGDTQRPDDESVEGDQHD</sequence>
<keyword evidence="1" id="KW-0533">Nickel</keyword>
<keyword evidence="1" id="KW-0479">Metal-binding</keyword>
<proteinExistence type="predicted"/>
<feature type="binding site" evidence="1">
    <location>
        <position position="66"/>
    </location>
    <ligand>
        <name>Ni(2+)</name>
        <dbReference type="ChEBI" id="CHEBI:49786"/>
    </ligand>
</feature>
<comment type="caution">
    <text evidence="3">The sequence shown here is derived from an EMBL/GenBank/DDBJ whole genome shotgun (WGS) entry which is preliminary data.</text>
</comment>
<feature type="region of interest" description="Disordered" evidence="2">
    <location>
        <begin position="448"/>
        <end position="480"/>
    </location>
</feature>
<gene>
    <name evidence="3" type="ORF">AN217_16445</name>
</gene>
<dbReference type="Proteomes" id="UP000175829">
    <property type="component" value="Unassembled WGS sequence"/>
</dbReference>
<evidence type="ECO:0000256" key="2">
    <source>
        <dbReference type="SAM" id="MobiDB-lite"/>
    </source>
</evidence>
<keyword evidence="1" id="KW-0408">Iron</keyword>
<dbReference type="PATRIC" id="fig|943816.4.peg.2760"/>
<dbReference type="InterPro" id="IPR029014">
    <property type="entry name" value="NiFe-Hase_large"/>
</dbReference>
<reference evidence="3 4" key="1">
    <citation type="journal article" date="2016" name="Front. Microbiol.">
        <title>Comparative Genomics Analysis of Streptomyces Species Reveals Their Adaptation to the Marine Environment and Their Diversity at the Genomic Level.</title>
        <authorList>
            <person name="Tian X."/>
            <person name="Zhang Z."/>
            <person name="Yang T."/>
            <person name="Chen M."/>
            <person name="Li J."/>
            <person name="Chen F."/>
            <person name="Yang J."/>
            <person name="Li W."/>
            <person name="Zhang B."/>
            <person name="Zhang Z."/>
            <person name="Wu J."/>
            <person name="Zhang C."/>
            <person name="Long L."/>
            <person name="Xiao J."/>
        </authorList>
    </citation>
    <scope>NUCLEOTIDE SEQUENCE [LARGE SCALE GENOMIC DNA]</scope>
    <source>
        <strain evidence="3 4">SCSIO M10379</strain>
    </source>
</reference>
<evidence type="ECO:0000313" key="4">
    <source>
        <dbReference type="Proteomes" id="UP000175829"/>
    </source>
</evidence>
<comment type="cofactor">
    <cofactor evidence="1">
        <name>Ni(2+)</name>
        <dbReference type="ChEBI" id="CHEBI:49786"/>
    </cofactor>
</comment>
<accession>A0A1E7K5C7</accession>
<keyword evidence="1" id="KW-0460">Magnesium</keyword>
<feature type="binding site" evidence="1">
    <location>
        <position position="430"/>
    </location>
    <ligand>
        <name>Ni(2+)</name>
        <dbReference type="ChEBI" id="CHEBI:49786"/>
    </ligand>
</feature>
<dbReference type="GO" id="GO:0016151">
    <property type="term" value="F:nickel cation binding"/>
    <property type="evidence" value="ECO:0007669"/>
    <property type="project" value="InterPro"/>
</dbReference>
<protein>
    <submittedName>
        <fullName evidence="3">Dehydrogenase</fullName>
    </submittedName>
</protein>
<feature type="binding site" evidence="1">
    <location>
        <position position="436"/>
    </location>
    <ligand>
        <name>Mg(2+)</name>
        <dbReference type="ChEBI" id="CHEBI:18420"/>
    </ligand>
</feature>
<dbReference type="PANTHER" id="PTHR43600">
    <property type="entry name" value="COENZYME F420 HYDROGENASE, SUBUNIT ALPHA"/>
    <property type="match status" value="1"/>
</dbReference>
<evidence type="ECO:0000313" key="3">
    <source>
        <dbReference type="EMBL" id="OEU99138.1"/>
    </source>
</evidence>
<dbReference type="Gene3D" id="1.10.645.10">
    <property type="entry name" value="Cytochrome-c3 Hydrogenase, chain B"/>
    <property type="match status" value="1"/>
</dbReference>
<feature type="binding site" evidence="1">
    <location>
        <position position="433"/>
    </location>
    <ligand>
        <name>Fe cation</name>
        <dbReference type="ChEBI" id="CHEBI:24875"/>
    </ligand>
</feature>
<feature type="compositionally biased region" description="Basic and acidic residues" evidence="2">
    <location>
        <begin position="467"/>
        <end position="480"/>
    </location>
</feature>
<dbReference type="SUPFAM" id="SSF56762">
    <property type="entry name" value="HydB/Nqo4-like"/>
    <property type="match status" value="1"/>
</dbReference>
<feature type="binding site" evidence="1">
    <location>
        <position position="69"/>
    </location>
    <ligand>
        <name>Fe cation</name>
        <dbReference type="ChEBI" id="CHEBI:24875"/>
    </ligand>
</feature>
<name>A0A1E7K5C7_9ACTN</name>
<comment type="cofactor">
    <cofactor evidence="1">
        <name>Fe cation</name>
        <dbReference type="ChEBI" id="CHEBI:24875"/>
    </cofactor>
</comment>
<dbReference type="InterPro" id="IPR001501">
    <property type="entry name" value="Ni-dep_hyd_lsu"/>
</dbReference>
<feature type="binding site" evidence="1">
    <location>
        <position position="69"/>
    </location>
    <ligand>
        <name>Ni(2+)</name>
        <dbReference type="ChEBI" id="CHEBI:49786"/>
    </ligand>
</feature>